<dbReference type="EMBL" id="QXFY01003425">
    <property type="protein sequence ID" value="KAE9285281.1"/>
    <property type="molecule type" value="Genomic_DNA"/>
</dbReference>
<protein>
    <submittedName>
        <fullName evidence="1">Uncharacterized protein</fullName>
    </submittedName>
</protein>
<evidence type="ECO:0000313" key="1">
    <source>
        <dbReference type="EMBL" id="KAE9285281.1"/>
    </source>
</evidence>
<comment type="caution">
    <text evidence="1">The sequence shown here is derived from an EMBL/GenBank/DDBJ whole genome shotgun (WGS) entry which is preliminary data.</text>
</comment>
<gene>
    <name evidence="1" type="ORF">PF008_g26954</name>
</gene>
<organism evidence="1 2">
    <name type="scientific">Phytophthora fragariae</name>
    <dbReference type="NCBI Taxonomy" id="53985"/>
    <lineage>
        <taxon>Eukaryota</taxon>
        <taxon>Sar</taxon>
        <taxon>Stramenopiles</taxon>
        <taxon>Oomycota</taxon>
        <taxon>Peronosporomycetes</taxon>
        <taxon>Peronosporales</taxon>
        <taxon>Peronosporaceae</taxon>
        <taxon>Phytophthora</taxon>
    </lineage>
</organism>
<proteinExistence type="predicted"/>
<dbReference type="Proteomes" id="UP000486351">
    <property type="component" value="Unassembled WGS sequence"/>
</dbReference>
<evidence type="ECO:0000313" key="2">
    <source>
        <dbReference type="Proteomes" id="UP000486351"/>
    </source>
</evidence>
<sequence length="110" mass="12768">MVRDRSPYGSPPPSSSIRCRWWISRPRAHLTDQGLEPIRFRMEAIFKDRNVIWRAVESWEPETIMDDVQPIPALHSTDDDHICLVLILHHIDPPQLGNTVFAEGEDFLEP</sequence>
<name>A0A6G0QFK7_9STRA</name>
<reference evidence="1 2" key="1">
    <citation type="submission" date="2018-09" db="EMBL/GenBank/DDBJ databases">
        <title>Genomic investigation of the strawberry pathogen Phytophthora fragariae indicates pathogenicity is determined by transcriptional variation in three key races.</title>
        <authorList>
            <person name="Adams T.M."/>
            <person name="Armitage A.D."/>
            <person name="Sobczyk M.K."/>
            <person name="Bates H.J."/>
            <person name="Dunwell J.M."/>
            <person name="Nellist C.F."/>
            <person name="Harrison R.J."/>
        </authorList>
    </citation>
    <scope>NUCLEOTIDE SEQUENCE [LARGE SCALE GENOMIC DNA]</scope>
    <source>
        <strain evidence="1 2">NOV-77</strain>
    </source>
</reference>
<accession>A0A6G0QFK7</accession>
<dbReference type="AlphaFoldDB" id="A0A6G0QFK7"/>